<evidence type="ECO:0000256" key="1">
    <source>
        <dbReference type="SAM" id="Coils"/>
    </source>
</evidence>
<dbReference type="AlphaFoldDB" id="A0A2G9FXA7"/>
<dbReference type="EMBL" id="NKXS01009274">
    <property type="protein sequence ID" value="PIM97683.1"/>
    <property type="molecule type" value="Genomic_DNA"/>
</dbReference>
<protein>
    <submittedName>
        <fullName evidence="3">E3 ubiquitin ligase involved in syntaxin degradation</fullName>
    </submittedName>
</protein>
<accession>A0A2G9FXA7</accession>
<dbReference type="GO" id="GO:0016874">
    <property type="term" value="F:ligase activity"/>
    <property type="evidence" value="ECO:0007669"/>
    <property type="project" value="UniProtKB-KW"/>
</dbReference>
<keyword evidence="4" id="KW-1185">Reference proteome</keyword>
<feature type="coiled-coil region" evidence="1">
    <location>
        <begin position="68"/>
        <end position="523"/>
    </location>
</feature>
<reference evidence="4" key="1">
    <citation type="journal article" date="2018" name="Gigascience">
        <title>Genome assembly of the Pink Ipe (Handroanthus impetiginosus, Bignoniaceae), a highly valued, ecologically keystone Neotropical timber forest tree.</title>
        <authorList>
            <person name="Silva-Junior O.B."/>
            <person name="Grattapaglia D."/>
            <person name="Novaes E."/>
            <person name="Collevatti R.G."/>
        </authorList>
    </citation>
    <scope>NUCLEOTIDE SEQUENCE [LARGE SCALE GENOMIC DNA]</scope>
    <source>
        <strain evidence="4">cv. UFG-1</strain>
    </source>
</reference>
<dbReference type="STRING" id="429701.A0A2G9FXA7"/>
<dbReference type="Proteomes" id="UP000231279">
    <property type="component" value="Unassembled WGS sequence"/>
</dbReference>
<sequence length="631" mass="72629">MAKKKVSQSHQEKPQQKQEGFVKPNPVATPVMDSEAPEKIENLKSLNQMLLKEAVERRQRVDALVHSKESLEMELTRSNSEKEALKSELAQLGERAASLELERTVVAVFVAVQVGQKAEVIEQKMKGLEMEMRDLKRVIDEKENEIGGLNKLLSEIEDELGNEKEVSRRVCFEKDEIKDNLERQIKEGKDLRANLIEIEERKGALEREIGELRGLYDVVVGKKEERDMRIESITSEKDSIERSLAESNKLIEELKEELNGIVQEKKRTEEEKNLEMVKRQELEKSVSGLREVVNDLRNEDERLRANVAELEKKCVEGEERQREMEREIDQLVEEKKLSERRIEGLVDEKSAVKKDFDDAQEELAEQKHKIEELVNEKALLLEAKGRLDGEVDALRNEVSKLKNIVLKLEESSLVEVGKIKSLESEVGEYRSKFEEVKVEKDEMEKCLDDENRNAIRLNQKIQELENKIEESLKAVEEVKAESVAILAEKVELESQCVMLKKEITSLENTITEARNEFDSVKGKFELADANSELLLNMLKDTATFCSKDERDLQVGDKETNGETTKPYVMEFEMIKNAFKSKESKVENMKRQLELLRHSVEEAQKKKNFWTVWSSATTLLAAFSLAYVARGH</sequence>
<comment type="caution">
    <text evidence="3">The sequence shown here is derived from an EMBL/GenBank/DDBJ whole genome shotgun (WGS) entry which is preliminary data.</text>
</comment>
<keyword evidence="1" id="KW-0175">Coiled coil</keyword>
<keyword evidence="3" id="KW-0436">Ligase</keyword>
<name>A0A2G9FXA7_9LAMI</name>
<feature type="coiled-coil region" evidence="1">
    <location>
        <begin position="578"/>
        <end position="605"/>
    </location>
</feature>
<evidence type="ECO:0000313" key="4">
    <source>
        <dbReference type="Proteomes" id="UP000231279"/>
    </source>
</evidence>
<dbReference type="SUPFAM" id="SSF57997">
    <property type="entry name" value="Tropomyosin"/>
    <property type="match status" value="1"/>
</dbReference>
<feature type="region of interest" description="Disordered" evidence="2">
    <location>
        <begin position="1"/>
        <end position="32"/>
    </location>
</feature>
<organism evidence="3 4">
    <name type="scientific">Handroanthus impetiginosus</name>
    <dbReference type="NCBI Taxonomy" id="429701"/>
    <lineage>
        <taxon>Eukaryota</taxon>
        <taxon>Viridiplantae</taxon>
        <taxon>Streptophyta</taxon>
        <taxon>Embryophyta</taxon>
        <taxon>Tracheophyta</taxon>
        <taxon>Spermatophyta</taxon>
        <taxon>Magnoliopsida</taxon>
        <taxon>eudicotyledons</taxon>
        <taxon>Gunneridae</taxon>
        <taxon>Pentapetalae</taxon>
        <taxon>asterids</taxon>
        <taxon>lamiids</taxon>
        <taxon>Lamiales</taxon>
        <taxon>Bignoniaceae</taxon>
        <taxon>Crescentiina</taxon>
        <taxon>Tabebuia alliance</taxon>
        <taxon>Handroanthus</taxon>
    </lineage>
</organism>
<evidence type="ECO:0000313" key="3">
    <source>
        <dbReference type="EMBL" id="PIM97683.1"/>
    </source>
</evidence>
<proteinExistence type="predicted"/>
<dbReference type="OrthoDB" id="689590at2759"/>
<gene>
    <name evidence="3" type="ORF">CDL12_29845</name>
</gene>
<evidence type="ECO:0000256" key="2">
    <source>
        <dbReference type="SAM" id="MobiDB-lite"/>
    </source>
</evidence>